<evidence type="ECO:0000313" key="5">
    <source>
        <dbReference type="Proteomes" id="UP000078544"/>
    </source>
</evidence>
<feature type="coiled-coil region" evidence="1">
    <location>
        <begin position="81"/>
        <end position="108"/>
    </location>
</feature>
<proteinExistence type="predicted"/>
<dbReference type="OrthoDB" id="3555317at2759"/>
<evidence type="ECO:0000256" key="2">
    <source>
        <dbReference type="SAM" id="MobiDB-lite"/>
    </source>
</evidence>
<feature type="compositionally biased region" description="Polar residues" evidence="2">
    <location>
        <begin position="180"/>
        <end position="191"/>
    </location>
</feature>
<dbReference type="EMBL" id="AZGY01000007">
    <property type="protein sequence ID" value="KZZ96840.1"/>
    <property type="molecule type" value="Genomic_DNA"/>
</dbReference>
<reference evidence="4 5" key="1">
    <citation type="journal article" date="2016" name="Genome Biol. Evol.">
        <title>Divergent and convergent evolution of fungal pathogenicity.</title>
        <authorList>
            <person name="Shang Y."/>
            <person name="Xiao G."/>
            <person name="Zheng P."/>
            <person name="Cen K."/>
            <person name="Zhan S."/>
            <person name="Wang C."/>
        </authorList>
    </citation>
    <scope>NUCLEOTIDE SEQUENCE [LARGE SCALE GENOMIC DNA]</scope>
    <source>
        <strain evidence="4 5">RCEF 2490</strain>
    </source>
</reference>
<feature type="domain" description="BZIP" evidence="3">
    <location>
        <begin position="67"/>
        <end position="107"/>
    </location>
</feature>
<sequence>MDRPADASNPPDAFSALYNSRAVSKRARSSDEEDALTEAAPAIEDDGRKKRSRGRPRLDTKDETAADRRRTQIRLAQRAYRHRKDTAITTLEQRVKELERANEDMGKDFHDFYGVLVSQRVLDTAPHAVPQLSSIANKILNAAARAKTTDSDGSGSDGGDGLPVSSSGQQFCSNAPAIDSQLSPPAPSTAQPEYEHQVPAPVAFAASAEVLGPSAAVPPIALGHHVQGSSLQYEVVTEPTSLNASFPFYSSMESSSMGGALQGNMMAAPSPYGAVASPVSYSACELTFGRRLHRQTLERALRLILMPSPPPDRFAAVFGFCLFFESKAAIIKRLETAMSRSQWEDLNNWKAPFTNLGGAGTFFPNQSPPSAETMGNGNATPAKPYGKPQPVNGMSMGPWGAEVQATRDQRIDYGADRRMQMMLAGFEGDFFDPEEVETYLGQIGIFIPQRADFVEAEVNLNDLGAQRQQAISPRPALSVSKAQQPAYDGSDSGYNGSAQSAAWTTNSNGSFTGAAGSTSKDYDCGGLLAMMVPAGVNAAWPQAAAASWPGNAKITLDVNVLIRELTNNSVCLGRTPGVRRKDIGHAIQVAAGLVPVPTPQ</sequence>
<keyword evidence="5" id="KW-1185">Reference proteome</keyword>
<feature type="region of interest" description="Disordered" evidence="2">
    <location>
        <begin position="21"/>
        <end position="70"/>
    </location>
</feature>
<dbReference type="STRING" id="1081109.A0A166PHS3"/>
<feature type="region of interest" description="Disordered" evidence="2">
    <location>
        <begin position="148"/>
        <end position="195"/>
    </location>
</feature>
<dbReference type="PANTHER" id="PTHR40618">
    <property type="entry name" value="B-ZIP TRANSCRIPTION FACTOR (EUROFUNG)-RELATED"/>
    <property type="match status" value="1"/>
</dbReference>
<comment type="caution">
    <text evidence="4">The sequence shown here is derived from an EMBL/GenBank/DDBJ whole genome shotgun (WGS) entry which is preliminary data.</text>
</comment>
<evidence type="ECO:0000256" key="1">
    <source>
        <dbReference type="SAM" id="Coils"/>
    </source>
</evidence>
<dbReference type="Gene3D" id="1.20.5.170">
    <property type="match status" value="1"/>
</dbReference>
<dbReference type="InterPro" id="IPR004827">
    <property type="entry name" value="bZIP"/>
</dbReference>
<name>A0A166PHS3_9HYPO</name>
<dbReference type="SUPFAM" id="SSF57959">
    <property type="entry name" value="Leucine zipper domain"/>
    <property type="match status" value="1"/>
</dbReference>
<gene>
    <name evidence="4" type="ORF">AAL_04069</name>
</gene>
<keyword evidence="1" id="KW-0175">Coiled coil</keyword>
<feature type="region of interest" description="Disordered" evidence="2">
    <location>
        <begin position="470"/>
        <end position="499"/>
    </location>
</feature>
<evidence type="ECO:0000259" key="3">
    <source>
        <dbReference type="Pfam" id="PF00170"/>
    </source>
</evidence>
<organism evidence="4 5">
    <name type="scientific">Moelleriella libera RCEF 2490</name>
    <dbReference type="NCBI Taxonomy" id="1081109"/>
    <lineage>
        <taxon>Eukaryota</taxon>
        <taxon>Fungi</taxon>
        <taxon>Dikarya</taxon>
        <taxon>Ascomycota</taxon>
        <taxon>Pezizomycotina</taxon>
        <taxon>Sordariomycetes</taxon>
        <taxon>Hypocreomycetidae</taxon>
        <taxon>Hypocreales</taxon>
        <taxon>Clavicipitaceae</taxon>
        <taxon>Moelleriella</taxon>
    </lineage>
</organism>
<dbReference type="PANTHER" id="PTHR40618:SF1">
    <property type="entry name" value="B-ZIP TRANSCRIPTION FACTOR (EUROFUNG)"/>
    <property type="match status" value="1"/>
</dbReference>
<dbReference type="Proteomes" id="UP000078544">
    <property type="component" value="Unassembled WGS sequence"/>
</dbReference>
<dbReference type="GO" id="GO:0003700">
    <property type="term" value="F:DNA-binding transcription factor activity"/>
    <property type="evidence" value="ECO:0007669"/>
    <property type="project" value="InterPro"/>
</dbReference>
<dbReference type="InterPro" id="IPR046347">
    <property type="entry name" value="bZIP_sf"/>
</dbReference>
<accession>A0A166PHS3</accession>
<feature type="compositionally biased region" description="Basic and acidic residues" evidence="2">
    <location>
        <begin position="56"/>
        <end position="70"/>
    </location>
</feature>
<dbReference type="Pfam" id="PF00170">
    <property type="entry name" value="bZIP_1"/>
    <property type="match status" value="1"/>
</dbReference>
<evidence type="ECO:0000313" key="4">
    <source>
        <dbReference type="EMBL" id="KZZ96840.1"/>
    </source>
</evidence>
<dbReference type="CDD" id="cd14688">
    <property type="entry name" value="bZIP_YAP"/>
    <property type="match status" value="1"/>
</dbReference>
<dbReference type="AlphaFoldDB" id="A0A166PHS3"/>
<protein>
    <submittedName>
        <fullName evidence="4">BZIP family transcription factor</fullName>
    </submittedName>
</protein>